<dbReference type="Gene3D" id="3.30.420.10">
    <property type="entry name" value="Ribonuclease H-like superfamily/Ribonuclease H"/>
    <property type="match status" value="1"/>
</dbReference>
<dbReference type="EMBL" id="OZ034816">
    <property type="protein sequence ID" value="CAL1375172.1"/>
    <property type="molecule type" value="Genomic_DNA"/>
</dbReference>
<reference evidence="2 3" key="1">
    <citation type="submission" date="2024-04" db="EMBL/GenBank/DDBJ databases">
        <authorList>
            <person name="Fracassetti M."/>
        </authorList>
    </citation>
    <scope>NUCLEOTIDE SEQUENCE [LARGE SCALE GENOMIC DNA]</scope>
</reference>
<sequence length="358" mass="40492">MAYPRHAAHNDSLWRKIWRLHVPERVCCFTWLVALGKIATNVLRFTRKCADSPDCHRCAGTPETILHTLRDCPPAAFFWYRQVPQAEHHKFFSASVEDWISSNVNQDEEMESGMAWNDFFASAIWLLWKNRCTACFKGIGAALTAPTLANSIHYKAALWHMAWKSDNATRLQGSHAVPRVLANISWVAPHRGWMKLNVDGASAGNPGQAGAGGLIRDEHGRWQAGFVAMIGEATAALAELWALFHGLNLAWKFRCTNLLIETDSQLVIQWLKSRSDPLHPYASLLASIRRRMAQDWLVNITHTYREGNRAADWLSKHSLVYPYGVHEFVNPPTGIGSILQEDMRGLSFERRVIATRDL</sequence>
<dbReference type="PANTHER" id="PTHR47723:SF13">
    <property type="entry name" value="PUTATIVE-RELATED"/>
    <property type="match status" value="1"/>
</dbReference>
<dbReference type="InterPro" id="IPR026960">
    <property type="entry name" value="RVT-Znf"/>
</dbReference>
<dbReference type="InterPro" id="IPR036397">
    <property type="entry name" value="RNaseH_sf"/>
</dbReference>
<dbReference type="GO" id="GO:0004523">
    <property type="term" value="F:RNA-DNA hybrid ribonuclease activity"/>
    <property type="evidence" value="ECO:0007669"/>
    <property type="project" value="InterPro"/>
</dbReference>
<name>A0AAV2DP36_9ROSI</name>
<dbReference type="InterPro" id="IPR044730">
    <property type="entry name" value="RNase_H-like_dom_plant"/>
</dbReference>
<evidence type="ECO:0000313" key="2">
    <source>
        <dbReference type="EMBL" id="CAL1375172.1"/>
    </source>
</evidence>
<accession>A0AAV2DP36</accession>
<organism evidence="2 3">
    <name type="scientific">Linum trigynum</name>
    <dbReference type="NCBI Taxonomy" id="586398"/>
    <lineage>
        <taxon>Eukaryota</taxon>
        <taxon>Viridiplantae</taxon>
        <taxon>Streptophyta</taxon>
        <taxon>Embryophyta</taxon>
        <taxon>Tracheophyta</taxon>
        <taxon>Spermatophyta</taxon>
        <taxon>Magnoliopsida</taxon>
        <taxon>eudicotyledons</taxon>
        <taxon>Gunneridae</taxon>
        <taxon>Pentapetalae</taxon>
        <taxon>rosids</taxon>
        <taxon>fabids</taxon>
        <taxon>Malpighiales</taxon>
        <taxon>Linaceae</taxon>
        <taxon>Linum</taxon>
    </lineage>
</organism>
<dbReference type="AlphaFoldDB" id="A0AAV2DP36"/>
<dbReference type="Proteomes" id="UP001497516">
    <property type="component" value="Chromosome 3"/>
</dbReference>
<evidence type="ECO:0000313" key="3">
    <source>
        <dbReference type="Proteomes" id="UP001497516"/>
    </source>
</evidence>
<protein>
    <recommendedName>
        <fullName evidence="1">RNase H type-1 domain-containing protein</fullName>
    </recommendedName>
</protein>
<dbReference type="PROSITE" id="PS50879">
    <property type="entry name" value="RNASE_H_1"/>
    <property type="match status" value="1"/>
</dbReference>
<feature type="domain" description="RNase H type-1" evidence="1">
    <location>
        <begin position="190"/>
        <end position="320"/>
    </location>
</feature>
<dbReference type="InterPro" id="IPR002156">
    <property type="entry name" value="RNaseH_domain"/>
</dbReference>
<dbReference type="GO" id="GO:0003676">
    <property type="term" value="F:nucleic acid binding"/>
    <property type="evidence" value="ECO:0007669"/>
    <property type="project" value="InterPro"/>
</dbReference>
<keyword evidence="3" id="KW-1185">Reference proteome</keyword>
<gene>
    <name evidence="2" type="ORF">LTRI10_LOCUS16987</name>
</gene>
<dbReference type="InterPro" id="IPR012337">
    <property type="entry name" value="RNaseH-like_sf"/>
</dbReference>
<dbReference type="Pfam" id="PF13966">
    <property type="entry name" value="zf-RVT"/>
    <property type="match status" value="1"/>
</dbReference>
<dbReference type="SUPFAM" id="SSF53098">
    <property type="entry name" value="Ribonuclease H-like"/>
    <property type="match status" value="1"/>
</dbReference>
<dbReference type="Pfam" id="PF13456">
    <property type="entry name" value="RVT_3"/>
    <property type="match status" value="1"/>
</dbReference>
<dbReference type="InterPro" id="IPR053151">
    <property type="entry name" value="RNase_H-like"/>
</dbReference>
<dbReference type="CDD" id="cd06222">
    <property type="entry name" value="RNase_H_like"/>
    <property type="match status" value="1"/>
</dbReference>
<dbReference type="PANTHER" id="PTHR47723">
    <property type="entry name" value="OS05G0353850 PROTEIN"/>
    <property type="match status" value="1"/>
</dbReference>
<proteinExistence type="predicted"/>
<evidence type="ECO:0000259" key="1">
    <source>
        <dbReference type="PROSITE" id="PS50879"/>
    </source>
</evidence>